<accession>A0A9D3VSC7</accession>
<gene>
    <name evidence="1" type="ORF">J1N35_013248</name>
</gene>
<organism evidence="1 2">
    <name type="scientific">Gossypium stocksii</name>
    <dbReference type="NCBI Taxonomy" id="47602"/>
    <lineage>
        <taxon>Eukaryota</taxon>
        <taxon>Viridiplantae</taxon>
        <taxon>Streptophyta</taxon>
        <taxon>Embryophyta</taxon>
        <taxon>Tracheophyta</taxon>
        <taxon>Spermatophyta</taxon>
        <taxon>Magnoliopsida</taxon>
        <taxon>eudicotyledons</taxon>
        <taxon>Gunneridae</taxon>
        <taxon>Pentapetalae</taxon>
        <taxon>rosids</taxon>
        <taxon>malvids</taxon>
        <taxon>Malvales</taxon>
        <taxon>Malvaceae</taxon>
        <taxon>Malvoideae</taxon>
        <taxon>Gossypium</taxon>
    </lineage>
</organism>
<name>A0A9D3VSC7_9ROSI</name>
<comment type="caution">
    <text evidence="1">The sequence shown here is derived from an EMBL/GenBank/DDBJ whole genome shotgun (WGS) entry which is preliminary data.</text>
</comment>
<sequence length="73" mass="8119">MNTSCAANFNGKLIFCVQETIYFYLVHSQDHMDGIESWNENDGSRGIKVGKSYLKHGYQEGTIDDGDSRVVAG</sequence>
<dbReference type="Proteomes" id="UP000828251">
    <property type="component" value="Unassembled WGS sequence"/>
</dbReference>
<keyword evidence="2" id="KW-1185">Reference proteome</keyword>
<evidence type="ECO:0000313" key="1">
    <source>
        <dbReference type="EMBL" id="KAH1096327.1"/>
    </source>
</evidence>
<evidence type="ECO:0000313" key="2">
    <source>
        <dbReference type="Proteomes" id="UP000828251"/>
    </source>
</evidence>
<reference evidence="1 2" key="1">
    <citation type="journal article" date="2021" name="Plant Biotechnol. J.">
        <title>Multi-omics assisted identification of the key and species-specific regulatory components of drought-tolerant mechanisms in Gossypium stocksii.</title>
        <authorList>
            <person name="Yu D."/>
            <person name="Ke L."/>
            <person name="Zhang D."/>
            <person name="Wu Y."/>
            <person name="Sun Y."/>
            <person name="Mei J."/>
            <person name="Sun J."/>
            <person name="Sun Y."/>
        </authorList>
    </citation>
    <scope>NUCLEOTIDE SEQUENCE [LARGE SCALE GENOMIC DNA]</scope>
    <source>
        <strain evidence="2">cv. E1</strain>
        <tissue evidence="1">Leaf</tissue>
    </source>
</reference>
<proteinExistence type="predicted"/>
<dbReference type="AlphaFoldDB" id="A0A9D3VSC7"/>
<dbReference type="EMBL" id="JAIQCV010000005">
    <property type="protein sequence ID" value="KAH1096327.1"/>
    <property type="molecule type" value="Genomic_DNA"/>
</dbReference>
<protein>
    <submittedName>
        <fullName evidence="1">Uncharacterized protein</fullName>
    </submittedName>
</protein>